<dbReference type="Gene3D" id="3.40.30.10">
    <property type="entry name" value="Glutaredoxin"/>
    <property type="match status" value="1"/>
</dbReference>
<dbReference type="InterPro" id="IPR010987">
    <property type="entry name" value="Glutathione-S-Trfase_C-like"/>
</dbReference>
<organism evidence="3 4">
    <name type="scientific">Rotaria sordida</name>
    <dbReference type="NCBI Taxonomy" id="392033"/>
    <lineage>
        <taxon>Eukaryota</taxon>
        <taxon>Metazoa</taxon>
        <taxon>Spiralia</taxon>
        <taxon>Gnathifera</taxon>
        <taxon>Rotifera</taxon>
        <taxon>Eurotatoria</taxon>
        <taxon>Bdelloidea</taxon>
        <taxon>Philodinida</taxon>
        <taxon>Philodinidae</taxon>
        <taxon>Rotaria</taxon>
    </lineage>
</organism>
<evidence type="ECO:0000259" key="2">
    <source>
        <dbReference type="PROSITE" id="PS50405"/>
    </source>
</evidence>
<dbReference type="Proteomes" id="UP000663882">
    <property type="component" value="Unassembled WGS sequence"/>
</dbReference>
<sequence>MSSSSTYKLIYFDGRGLAETSRMLFKAAGQAFEDYRYPIVISGGQYQRPEWDADKPKYLYEKIPALEIDGGKYTIAQSKAIERFLARRFNMMGSNDVETAIIDAAGEQIIDVKQAYNKAKTAGDDSVKKFFEEDLKKTFMAFEKQANKDKSGYWMGSHLSLFDIQLYNLIHFFDDQQSVQKALENCPSLKAVHDKVEQTPEIKKWLDERPQTVF</sequence>
<dbReference type="SUPFAM" id="SSF47616">
    <property type="entry name" value="GST C-terminal domain-like"/>
    <property type="match status" value="1"/>
</dbReference>
<dbReference type="SUPFAM" id="SSF52833">
    <property type="entry name" value="Thioredoxin-like"/>
    <property type="match status" value="1"/>
</dbReference>
<name>A0A813SN09_9BILA</name>
<gene>
    <name evidence="3" type="ORF">RFH988_LOCUS3835</name>
</gene>
<feature type="domain" description="GST C-terminal" evidence="2">
    <location>
        <begin position="95"/>
        <end position="214"/>
    </location>
</feature>
<dbReference type="Pfam" id="PF02798">
    <property type="entry name" value="GST_N"/>
    <property type="match status" value="1"/>
</dbReference>
<dbReference type="GO" id="GO:0004364">
    <property type="term" value="F:glutathione transferase activity"/>
    <property type="evidence" value="ECO:0007669"/>
    <property type="project" value="TreeGrafter"/>
</dbReference>
<dbReference type="SFLD" id="SFLDG00363">
    <property type="entry name" value="AMPS_(cytGST):_Alpha-__Mu-__Pi"/>
    <property type="match status" value="1"/>
</dbReference>
<dbReference type="Gene3D" id="1.20.1050.10">
    <property type="match status" value="1"/>
</dbReference>
<dbReference type="Pfam" id="PF14497">
    <property type="entry name" value="GST_C_3"/>
    <property type="match status" value="1"/>
</dbReference>
<evidence type="ECO:0008006" key="5">
    <source>
        <dbReference type="Google" id="ProtNLM"/>
    </source>
</evidence>
<accession>A0A813SN09</accession>
<dbReference type="PANTHER" id="PTHR11571">
    <property type="entry name" value="GLUTATHIONE S-TRANSFERASE"/>
    <property type="match status" value="1"/>
</dbReference>
<evidence type="ECO:0000259" key="1">
    <source>
        <dbReference type="PROSITE" id="PS50404"/>
    </source>
</evidence>
<proteinExistence type="predicted"/>
<evidence type="ECO:0000313" key="4">
    <source>
        <dbReference type="Proteomes" id="UP000663882"/>
    </source>
</evidence>
<comment type="caution">
    <text evidence="3">The sequence shown here is derived from an EMBL/GenBank/DDBJ whole genome shotgun (WGS) entry which is preliminary data.</text>
</comment>
<feature type="domain" description="GST N-terminal" evidence="1">
    <location>
        <begin position="5"/>
        <end position="93"/>
    </location>
</feature>
<dbReference type="GO" id="GO:0006749">
    <property type="term" value="P:glutathione metabolic process"/>
    <property type="evidence" value="ECO:0007669"/>
    <property type="project" value="TreeGrafter"/>
</dbReference>
<dbReference type="EMBL" id="CAJNOO010000095">
    <property type="protein sequence ID" value="CAF0799281.1"/>
    <property type="molecule type" value="Genomic_DNA"/>
</dbReference>
<dbReference type="InterPro" id="IPR036249">
    <property type="entry name" value="Thioredoxin-like_sf"/>
</dbReference>
<dbReference type="InterPro" id="IPR004045">
    <property type="entry name" value="Glutathione_S-Trfase_N"/>
</dbReference>
<dbReference type="CDD" id="cd03039">
    <property type="entry name" value="GST_N_Sigma_like"/>
    <property type="match status" value="1"/>
</dbReference>
<dbReference type="AlphaFoldDB" id="A0A813SN09"/>
<reference evidence="3" key="1">
    <citation type="submission" date="2021-02" db="EMBL/GenBank/DDBJ databases">
        <authorList>
            <person name="Nowell W R."/>
        </authorList>
    </citation>
    <scope>NUCLEOTIDE SEQUENCE</scope>
</reference>
<dbReference type="InterPro" id="IPR040079">
    <property type="entry name" value="Glutathione_S-Trfase"/>
</dbReference>
<evidence type="ECO:0000313" key="3">
    <source>
        <dbReference type="EMBL" id="CAF0799281.1"/>
    </source>
</evidence>
<dbReference type="PANTHER" id="PTHR11571:SF150">
    <property type="entry name" value="GLUTATHIONE S-TRANSFERASE"/>
    <property type="match status" value="1"/>
</dbReference>
<dbReference type="SFLD" id="SFLDG01205">
    <property type="entry name" value="AMPS.1"/>
    <property type="match status" value="1"/>
</dbReference>
<dbReference type="PROSITE" id="PS50405">
    <property type="entry name" value="GST_CTER"/>
    <property type="match status" value="1"/>
</dbReference>
<dbReference type="PROSITE" id="PS50404">
    <property type="entry name" value="GST_NTER"/>
    <property type="match status" value="1"/>
</dbReference>
<dbReference type="InterPro" id="IPR004046">
    <property type="entry name" value="GST_C"/>
</dbReference>
<dbReference type="SFLD" id="SFLDS00019">
    <property type="entry name" value="Glutathione_Transferase_(cytos"/>
    <property type="match status" value="1"/>
</dbReference>
<protein>
    <recommendedName>
        <fullName evidence="5">Glutathione S-transferase</fullName>
    </recommendedName>
</protein>
<dbReference type="InterPro" id="IPR036282">
    <property type="entry name" value="Glutathione-S-Trfase_C_sf"/>
</dbReference>
<dbReference type="OrthoDB" id="414243at2759"/>
<dbReference type="InterPro" id="IPR050213">
    <property type="entry name" value="GST_superfamily"/>
</dbReference>